<dbReference type="RefSeq" id="WP_349246389.1">
    <property type="nucleotide sequence ID" value="NZ_JASCXX010000027.1"/>
</dbReference>
<evidence type="ECO:0000313" key="2">
    <source>
        <dbReference type="Proteomes" id="UP001431776"/>
    </source>
</evidence>
<name>A0AAW6U2A9_9BACT</name>
<dbReference type="EMBL" id="JASCXX010000027">
    <property type="protein sequence ID" value="MDI6450980.1"/>
    <property type="molecule type" value="Genomic_DNA"/>
</dbReference>
<comment type="caution">
    <text evidence="1">The sequence shown here is derived from an EMBL/GenBank/DDBJ whole genome shotgun (WGS) entry which is preliminary data.</text>
</comment>
<reference evidence="1" key="1">
    <citation type="submission" date="2023-05" db="EMBL/GenBank/DDBJ databases">
        <title>Anaerotaeda fermentans gen. nov., sp. nov., a novel anaerobic planctomycete of the new family within the order Sedimentisphaerales isolated from Taman Peninsula, Russia.</title>
        <authorList>
            <person name="Khomyakova M.A."/>
            <person name="Merkel A.Y."/>
            <person name="Slobodkin A.I."/>
        </authorList>
    </citation>
    <scope>NUCLEOTIDE SEQUENCE</scope>
    <source>
        <strain evidence="1">M17dextr</strain>
    </source>
</reference>
<dbReference type="Gene3D" id="3.40.50.10690">
    <property type="entry name" value="putative lor/sdh protein like domains"/>
    <property type="match status" value="1"/>
</dbReference>
<sequence>MEYEGRYKAFDSSRIATYPLEGRSNKVTLDDLIFPGGLDALNLDVPEQTARDIQTVAEAMVTARRAKKPVILFTGAHLIKNGLGPLLADLVERRFVTLVAGNAATTIHDFELALIGQTSENVPAALGQGQFGMAYEFAYINTALSVGNQQKLGYGETLGRMICDEAFCKQILALAATEGSPRTFAHPETSVLAACYRHEVPFTVHVGIGTDVIDQHPSFDGKAKGGCSGRDFLIYTHEVTKLSEGGVVLNIGSAVTGPEVLLKAASMAANVGAVPHDILTADFDLRRHDPDEMTDEAAQGYYFRDQKSVVTRIPHAFGGRGLYVQGDQRATFPLLYQAILQGL</sequence>
<accession>A0AAW6U2A9</accession>
<evidence type="ECO:0000313" key="1">
    <source>
        <dbReference type="EMBL" id="MDI6450980.1"/>
    </source>
</evidence>
<proteinExistence type="predicted"/>
<dbReference type="Proteomes" id="UP001431776">
    <property type="component" value="Unassembled WGS sequence"/>
</dbReference>
<organism evidence="1 2">
    <name type="scientific">Anaerobaca lacustris</name>
    <dbReference type="NCBI Taxonomy" id="3044600"/>
    <lineage>
        <taxon>Bacteria</taxon>
        <taxon>Pseudomonadati</taxon>
        <taxon>Planctomycetota</taxon>
        <taxon>Phycisphaerae</taxon>
        <taxon>Sedimentisphaerales</taxon>
        <taxon>Anaerobacaceae</taxon>
        <taxon>Anaerobaca</taxon>
    </lineage>
</organism>
<protein>
    <recommendedName>
        <fullName evidence="3">Deoxyhypusine synthase</fullName>
    </recommendedName>
</protein>
<keyword evidence="2" id="KW-1185">Reference proteome</keyword>
<dbReference type="AlphaFoldDB" id="A0AAW6U2A9"/>
<gene>
    <name evidence="1" type="ORF">QJ522_18105</name>
</gene>
<evidence type="ECO:0008006" key="3">
    <source>
        <dbReference type="Google" id="ProtNLM"/>
    </source>
</evidence>